<feature type="domain" description="Excalibur calcium-binding" evidence="3">
    <location>
        <begin position="125"/>
        <end position="160"/>
    </location>
</feature>
<dbReference type="EMBL" id="JAGQDE010000019">
    <property type="protein sequence ID" value="MBQ0960945.1"/>
    <property type="molecule type" value="Genomic_DNA"/>
</dbReference>
<dbReference type="AlphaFoldDB" id="A0A941BRX0"/>
<evidence type="ECO:0000259" key="3">
    <source>
        <dbReference type="SMART" id="SM00894"/>
    </source>
</evidence>
<organism evidence="4 5">
    <name type="scientific">Ideonella aquatica</name>
    <dbReference type="NCBI Taxonomy" id="2824119"/>
    <lineage>
        <taxon>Bacteria</taxon>
        <taxon>Pseudomonadati</taxon>
        <taxon>Pseudomonadota</taxon>
        <taxon>Betaproteobacteria</taxon>
        <taxon>Burkholderiales</taxon>
        <taxon>Sphaerotilaceae</taxon>
        <taxon>Ideonella</taxon>
    </lineage>
</organism>
<dbReference type="Pfam" id="PF05901">
    <property type="entry name" value="Excalibur"/>
    <property type="match status" value="1"/>
</dbReference>
<feature type="compositionally biased region" description="Low complexity" evidence="1">
    <location>
        <begin position="73"/>
        <end position="88"/>
    </location>
</feature>
<name>A0A941BRX0_9BURK</name>
<dbReference type="Proteomes" id="UP000678374">
    <property type="component" value="Unassembled WGS sequence"/>
</dbReference>
<gene>
    <name evidence="4" type="ORF">KAK06_18460</name>
</gene>
<protein>
    <submittedName>
        <fullName evidence="4">Excalibur calcium-binding domain-containing protein</fullName>
    </submittedName>
</protein>
<proteinExistence type="predicted"/>
<evidence type="ECO:0000256" key="2">
    <source>
        <dbReference type="SAM" id="SignalP"/>
    </source>
</evidence>
<dbReference type="SMART" id="SM00894">
    <property type="entry name" value="Excalibur"/>
    <property type="match status" value="1"/>
</dbReference>
<evidence type="ECO:0000256" key="1">
    <source>
        <dbReference type="SAM" id="MobiDB-lite"/>
    </source>
</evidence>
<keyword evidence="5" id="KW-1185">Reference proteome</keyword>
<reference evidence="4" key="1">
    <citation type="submission" date="2021-04" db="EMBL/GenBank/DDBJ databases">
        <title>The genome sequence of Ideonella sp. 4Y11.</title>
        <authorList>
            <person name="Liu Y."/>
        </authorList>
    </citation>
    <scope>NUCLEOTIDE SEQUENCE</scope>
    <source>
        <strain evidence="4">4Y11</strain>
    </source>
</reference>
<comment type="caution">
    <text evidence="4">The sequence shown here is derived from an EMBL/GenBank/DDBJ whole genome shotgun (WGS) entry which is preliminary data.</text>
</comment>
<dbReference type="RefSeq" id="WP_210803619.1">
    <property type="nucleotide sequence ID" value="NZ_JAGQDE010000019.1"/>
</dbReference>
<dbReference type="InterPro" id="IPR008613">
    <property type="entry name" value="Excalibur_Ca-bd_domain"/>
</dbReference>
<feature type="region of interest" description="Disordered" evidence="1">
    <location>
        <begin position="67"/>
        <end position="111"/>
    </location>
</feature>
<feature type="signal peptide" evidence="2">
    <location>
        <begin position="1"/>
        <end position="31"/>
    </location>
</feature>
<keyword evidence="2" id="KW-0732">Signal</keyword>
<evidence type="ECO:0000313" key="4">
    <source>
        <dbReference type="EMBL" id="MBQ0960945.1"/>
    </source>
</evidence>
<evidence type="ECO:0000313" key="5">
    <source>
        <dbReference type="Proteomes" id="UP000678374"/>
    </source>
</evidence>
<sequence length="166" mass="16845">MPHAPITQKPLRALLVPLLSALLAYAAAAHAAPVNKCVINGSVTFQEAPCPATQPRRDPTLAELNAAEKQRRAAAASAPSAGAKVPWPSTAPAPSPGPAAAPAPAPGAALTPAPGAAPGAFHCDGRQHCSQMRSCAEAKYFLANCPGVKMDGDGDGVPCEQQWCAR</sequence>
<feature type="chain" id="PRO_5037061188" evidence="2">
    <location>
        <begin position="32"/>
        <end position="166"/>
    </location>
</feature>
<feature type="compositionally biased region" description="Pro residues" evidence="1">
    <location>
        <begin position="89"/>
        <end position="105"/>
    </location>
</feature>
<accession>A0A941BRX0</accession>